<gene>
    <name evidence="6" type="primary">nadK</name>
    <name evidence="8" type="ORF">ELH40_11530</name>
    <name evidence="7" type="ORF">ELH98_08180</name>
</gene>
<comment type="catalytic activity">
    <reaction evidence="5 6">
        <text>NAD(+) + ATP = ADP + NADP(+) + H(+)</text>
        <dbReference type="Rhea" id="RHEA:18629"/>
        <dbReference type="ChEBI" id="CHEBI:15378"/>
        <dbReference type="ChEBI" id="CHEBI:30616"/>
        <dbReference type="ChEBI" id="CHEBI:57540"/>
        <dbReference type="ChEBI" id="CHEBI:58349"/>
        <dbReference type="ChEBI" id="CHEBI:456216"/>
        <dbReference type="EC" id="2.7.1.23"/>
    </reaction>
</comment>
<keyword evidence="2 6" id="KW-0418">Kinase</keyword>
<dbReference type="GO" id="GO:0019674">
    <property type="term" value="P:NAD+ metabolic process"/>
    <property type="evidence" value="ECO:0007669"/>
    <property type="project" value="InterPro"/>
</dbReference>
<keyword evidence="4 6" id="KW-0520">NAD</keyword>
<dbReference type="EC" id="2.7.1.23" evidence="6"/>
<feature type="binding site" evidence="6">
    <location>
        <position position="146"/>
    </location>
    <ligand>
        <name>NAD(+)</name>
        <dbReference type="ChEBI" id="CHEBI:57540"/>
    </ligand>
</feature>
<comment type="subcellular location">
    <subcellularLocation>
        <location evidence="6">Cytoplasm</location>
    </subcellularLocation>
</comment>
<feature type="binding site" evidence="6">
    <location>
        <begin position="46"/>
        <end position="47"/>
    </location>
    <ligand>
        <name>NAD(+)</name>
        <dbReference type="ChEBI" id="CHEBI:57540"/>
    </ligand>
</feature>
<evidence type="ECO:0000256" key="2">
    <source>
        <dbReference type="ARBA" id="ARBA00022777"/>
    </source>
</evidence>
<dbReference type="GO" id="GO:0051287">
    <property type="term" value="F:NAD binding"/>
    <property type="evidence" value="ECO:0007669"/>
    <property type="project" value="UniProtKB-ARBA"/>
</dbReference>
<feature type="binding site" evidence="6">
    <location>
        <position position="154"/>
    </location>
    <ligand>
        <name>NAD(+)</name>
        <dbReference type="ChEBI" id="CHEBI:57540"/>
    </ligand>
</feature>
<evidence type="ECO:0000313" key="10">
    <source>
        <dbReference type="Proteomes" id="UP000294215"/>
    </source>
</evidence>
<feature type="binding site" evidence="6">
    <location>
        <begin position="157"/>
        <end position="162"/>
    </location>
    <ligand>
        <name>NAD(+)</name>
        <dbReference type="ChEBI" id="CHEBI:57540"/>
    </ligand>
</feature>
<evidence type="ECO:0000256" key="5">
    <source>
        <dbReference type="ARBA" id="ARBA00047925"/>
    </source>
</evidence>
<evidence type="ECO:0000256" key="1">
    <source>
        <dbReference type="ARBA" id="ARBA00022679"/>
    </source>
</evidence>
<keyword evidence="9" id="KW-1185">Reference proteome</keyword>
<dbReference type="InterPro" id="IPR017438">
    <property type="entry name" value="ATP-NAD_kinase_N"/>
</dbReference>
<dbReference type="GO" id="GO:0006741">
    <property type="term" value="P:NADP+ biosynthetic process"/>
    <property type="evidence" value="ECO:0007669"/>
    <property type="project" value="UniProtKB-UniRule"/>
</dbReference>
<dbReference type="GO" id="GO:0005524">
    <property type="term" value="F:ATP binding"/>
    <property type="evidence" value="ECO:0007669"/>
    <property type="project" value="UniProtKB-KW"/>
</dbReference>
<accession>A0AB38I411</accession>
<comment type="function">
    <text evidence="6">Involved in the regulation of the intracellular balance of NAD and NADP, and is a key enzyme in the biosynthesis of NADP. Catalyzes specifically the phosphorylation on 2'-hydroxyl of the adenosine moiety of NAD to yield NADP.</text>
</comment>
<dbReference type="EMBL" id="SIMR01000001">
    <property type="protein sequence ID" value="TBC15511.1"/>
    <property type="molecule type" value="Genomic_DNA"/>
</dbReference>
<evidence type="ECO:0000256" key="6">
    <source>
        <dbReference type="HAMAP-Rule" id="MF_00361"/>
    </source>
</evidence>
<organism evidence="8 10">
    <name type="scientific">Rhizobium ruizarguesonis</name>
    <dbReference type="NCBI Taxonomy" id="2081791"/>
    <lineage>
        <taxon>Bacteria</taxon>
        <taxon>Pseudomonadati</taxon>
        <taxon>Pseudomonadota</taxon>
        <taxon>Alphaproteobacteria</taxon>
        <taxon>Hyphomicrobiales</taxon>
        <taxon>Rhizobiaceae</taxon>
        <taxon>Rhizobium/Agrobacterium group</taxon>
        <taxon>Rhizobium</taxon>
    </lineage>
</organism>
<evidence type="ECO:0000256" key="3">
    <source>
        <dbReference type="ARBA" id="ARBA00022857"/>
    </source>
</evidence>
<dbReference type="RefSeq" id="WP_018069513.1">
    <property type="nucleotide sequence ID" value="NZ_CP071678.1"/>
</dbReference>
<dbReference type="Gene3D" id="3.40.50.10330">
    <property type="entry name" value="Probable inorganic polyphosphate/atp-NAD kinase, domain 1"/>
    <property type="match status" value="1"/>
</dbReference>
<feature type="binding site" evidence="6">
    <location>
        <begin position="116"/>
        <end position="117"/>
    </location>
    <ligand>
        <name>NAD(+)</name>
        <dbReference type="ChEBI" id="CHEBI:57540"/>
    </ligand>
</feature>
<evidence type="ECO:0000313" key="8">
    <source>
        <dbReference type="EMBL" id="TBC15511.1"/>
    </source>
</evidence>
<proteinExistence type="inferred from homology"/>
<keyword evidence="6" id="KW-0067">ATP-binding</keyword>
<dbReference type="PANTHER" id="PTHR20275:SF0">
    <property type="entry name" value="NAD KINASE"/>
    <property type="match status" value="1"/>
</dbReference>
<dbReference type="Gene3D" id="2.60.200.30">
    <property type="entry name" value="Probable inorganic polyphosphate/atp-NAD kinase, domain 2"/>
    <property type="match status" value="1"/>
</dbReference>
<sequence length="257" mass="28318">MGRSFQTLSFLASPTTEALAAREELIRVYGDVPADEADVIVALGGDGFMLQTLHNTMNSGKLVYGMNRGSVGFLMNDYRSERLQERICDAVENVFRPLQMTTANADGTNSTALAINEVYLFRQSYQAANLRVTVDGRVRLEELICDGLMVATPAGSTAYNLSAHGPILPLEAPLLAMTPVSAFRPRRWRGALLPNKVTVDIDVLEPVKRPVNAVADNTEVKSVLHVRIAQSEHMTARILSDPDRSWSDRILAEQFKD</sequence>
<name>A0AB38I411_9HYPH</name>
<evidence type="ECO:0000313" key="9">
    <source>
        <dbReference type="Proteomes" id="UP000291659"/>
    </source>
</evidence>
<comment type="caution">
    <text evidence="8">The sequence shown here is derived from an EMBL/GenBank/DDBJ whole genome shotgun (WGS) entry which is preliminary data.</text>
</comment>
<evidence type="ECO:0000256" key="4">
    <source>
        <dbReference type="ARBA" id="ARBA00023027"/>
    </source>
</evidence>
<dbReference type="GO" id="GO:0003951">
    <property type="term" value="F:NAD+ kinase activity"/>
    <property type="evidence" value="ECO:0007669"/>
    <property type="project" value="UniProtKB-UniRule"/>
</dbReference>
<dbReference type="Pfam" id="PF20143">
    <property type="entry name" value="NAD_kinase_C"/>
    <property type="match status" value="1"/>
</dbReference>
<dbReference type="Proteomes" id="UP000294215">
    <property type="component" value="Unassembled WGS sequence"/>
</dbReference>
<protein>
    <recommendedName>
        <fullName evidence="6">NAD kinase</fullName>
        <ecNumber evidence="6">2.7.1.23</ecNumber>
    </recommendedName>
    <alternativeName>
        <fullName evidence="6">ATP-dependent NAD kinase</fullName>
    </alternativeName>
</protein>
<comment type="cofactor">
    <cofactor evidence="6">
        <name>a divalent metal cation</name>
        <dbReference type="ChEBI" id="CHEBI:60240"/>
    </cofactor>
</comment>
<dbReference type="Proteomes" id="UP000291659">
    <property type="component" value="Unassembled WGS sequence"/>
</dbReference>
<keyword evidence="3 6" id="KW-0521">NADP</keyword>
<dbReference type="GO" id="GO:0046872">
    <property type="term" value="F:metal ion binding"/>
    <property type="evidence" value="ECO:0007669"/>
    <property type="project" value="UniProtKB-UniRule"/>
</dbReference>
<dbReference type="AlphaFoldDB" id="A0AB38I411"/>
<feature type="active site" description="Proton acceptor" evidence="6">
    <location>
        <position position="46"/>
    </location>
</feature>
<dbReference type="InterPro" id="IPR016064">
    <property type="entry name" value="NAD/diacylglycerol_kinase_sf"/>
</dbReference>
<dbReference type="SUPFAM" id="SSF111331">
    <property type="entry name" value="NAD kinase/diacylglycerol kinase-like"/>
    <property type="match status" value="1"/>
</dbReference>
<keyword evidence="1 6" id="KW-0808">Transferase</keyword>
<dbReference type="PANTHER" id="PTHR20275">
    <property type="entry name" value="NAD KINASE"/>
    <property type="match status" value="1"/>
</dbReference>
<dbReference type="EMBL" id="SIOX01000001">
    <property type="protein sequence ID" value="TAX81041.1"/>
    <property type="molecule type" value="Genomic_DNA"/>
</dbReference>
<dbReference type="NCBIfam" id="NF003406">
    <property type="entry name" value="PRK04761.1"/>
    <property type="match status" value="1"/>
</dbReference>
<comment type="caution">
    <text evidence="6">Lacks conserved residue(s) required for the propagation of feature annotation.</text>
</comment>
<keyword evidence="6" id="KW-0547">Nucleotide-binding</keyword>
<comment type="similarity">
    <text evidence="6">Belongs to the NAD kinase family.</text>
</comment>
<keyword evidence="6" id="KW-0963">Cytoplasm</keyword>
<dbReference type="GO" id="GO:0005737">
    <property type="term" value="C:cytoplasm"/>
    <property type="evidence" value="ECO:0007669"/>
    <property type="project" value="UniProtKB-SubCell"/>
</dbReference>
<reference evidence="9 10" key="1">
    <citation type="submission" date="2019-02" db="EMBL/GenBank/DDBJ databases">
        <title>The genomic architecture of introgression among sibling species of bacteria.</title>
        <authorList>
            <person name="Cavassim M.I.A."/>
            <person name="Moeskjaer S."/>
            <person name="Moslemi C."/>
            <person name="Fields B."/>
            <person name="Bachmann A."/>
            <person name="Vilhjalmsson B."/>
            <person name="Schierup M.H."/>
            <person name="Young J.P.W."/>
            <person name="Andersen S.U."/>
        </authorList>
    </citation>
    <scope>NUCLEOTIDE SEQUENCE [LARGE SCALE GENOMIC DNA]</scope>
    <source>
        <strain evidence="7 9">SM141A</strain>
        <strain evidence="8 10">SM92</strain>
    </source>
</reference>
<dbReference type="InterPro" id="IPR002504">
    <property type="entry name" value="NADK"/>
</dbReference>
<dbReference type="GeneID" id="84669461"/>
<dbReference type="HAMAP" id="MF_00361">
    <property type="entry name" value="NAD_kinase"/>
    <property type="match status" value="1"/>
</dbReference>
<evidence type="ECO:0000313" key="7">
    <source>
        <dbReference type="EMBL" id="TAX81041.1"/>
    </source>
</evidence>
<dbReference type="InterPro" id="IPR017437">
    <property type="entry name" value="ATP-NAD_kinase_PpnK-typ_C"/>
</dbReference>